<dbReference type="GO" id="GO:0009247">
    <property type="term" value="P:glycolipid biosynthetic process"/>
    <property type="evidence" value="ECO:0007669"/>
    <property type="project" value="UniProtKB-ARBA"/>
</dbReference>
<accession>D3PAM6</accession>
<dbReference type="STRING" id="639282.DEFDS_0137"/>
<dbReference type="GO" id="GO:0016746">
    <property type="term" value="F:acyltransferase activity"/>
    <property type="evidence" value="ECO:0007669"/>
    <property type="project" value="UniProtKB-KW"/>
</dbReference>
<dbReference type="HOGENOM" id="CLU_049421_4_0_0"/>
<dbReference type="Proteomes" id="UP000001520">
    <property type="component" value="Chromosome"/>
</dbReference>
<keyword evidence="6 7" id="KW-0012">Acyltransferase</keyword>
<dbReference type="InterPro" id="IPR004960">
    <property type="entry name" value="LipA_acyltrans"/>
</dbReference>
<dbReference type="Pfam" id="PF03279">
    <property type="entry name" value="Lip_A_acyltrans"/>
    <property type="match status" value="1"/>
</dbReference>
<evidence type="ECO:0000256" key="6">
    <source>
        <dbReference type="ARBA" id="ARBA00023315"/>
    </source>
</evidence>
<keyword evidence="2" id="KW-1003">Cell membrane</keyword>
<reference evidence="7 8" key="1">
    <citation type="journal article" date="2010" name="DNA Res.">
        <title>Bacterial lifestyle in a deep-sea hydrothermal vent chimney revealed by the genome sequence of the thermophilic bacterium Deferribacter desulfuricans SSM1.</title>
        <authorList>
            <person name="Takaki Y."/>
            <person name="Shimamura S."/>
            <person name="Nakagawa S."/>
            <person name="Fukuhara Y."/>
            <person name="Horikawa H."/>
            <person name="Ankai A."/>
            <person name="Harada T."/>
            <person name="Hosoyama A."/>
            <person name="Oguchi A."/>
            <person name="Fukui S."/>
            <person name="Fujita N."/>
            <person name="Takami H."/>
            <person name="Takai K."/>
        </authorList>
    </citation>
    <scope>NUCLEOTIDE SEQUENCE [LARGE SCALE GENOMIC DNA]</scope>
    <source>
        <strain evidence="8">DSM 14783 / JCM 11476 / NBRC 101012 / SSM1</strain>
    </source>
</reference>
<name>D3PAM6_DEFDS</name>
<gene>
    <name evidence="7" type="ordered locus">DEFDS_0137</name>
</gene>
<dbReference type="EMBL" id="AP011529">
    <property type="protein sequence ID" value="BAI79649.1"/>
    <property type="molecule type" value="Genomic_DNA"/>
</dbReference>
<keyword evidence="4 7" id="KW-0808">Transferase</keyword>
<sequence>MLFFINILRKFELKTLYKLADILGIIAFYVIKDRRKVAIKNCEVIGVRPNNFFLKRNFQNIFRSFFELLYLDKIDAEFIVNNVIIEDEKNLYNKIGKYNSLLVVSAHIGSWEFGPVFVKKIFKKKIAIIGRRIKNKKIDSFVKKQRGSQGIEYFTHRDVALKVSKLLDDDYYIGSLLDHGAMEKDSIYVDFFGLKTTFIAGIPLIAIRKKIPILPIFVIRENGYYKMIHYDLIFPEKKGDLKVRLNSMARKINMVYEDVIKKHPDQWYLIHKRFKRVKKDEETYSIY</sequence>
<dbReference type="PANTHER" id="PTHR30606:SF10">
    <property type="entry name" value="PHOSPHATIDYLINOSITOL MANNOSIDE ACYLTRANSFERASE"/>
    <property type="match status" value="1"/>
</dbReference>
<keyword evidence="8" id="KW-1185">Reference proteome</keyword>
<comment type="subcellular location">
    <subcellularLocation>
        <location evidence="1">Cell inner membrane</location>
    </subcellularLocation>
</comment>
<dbReference type="eggNOG" id="COG1560">
    <property type="taxonomic scope" value="Bacteria"/>
</dbReference>
<evidence type="ECO:0000256" key="4">
    <source>
        <dbReference type="ARBA" id="ARBA00022679"/>
    </source>
</evidence>
<dbReference type="CDD" id="cd07984">
    <property type="entry name" value="LPLAT_LABLAT-like"/>
    <property type="match status" value="1"/>
</dbReference>
<protein>
    <submittedName>
        <fullName evidence="7">Lipid A biosynthesis lauroyl acyltransferase</fullName>
    </submittedName>
</protein>
<evidence type="ECO:0000256" key="2">
    <source>
        <dbReference type="ARBA" id="ARBA00022475"/>
    </source>
</evidence>
<evidence type="ECO:0000313" key="8">
    <source>
        <dbReference type="Proteomes" id="UP000001520"/>
    </source>
</evidence>
<organism evidence="7 8">
    <name type="scientific">Deferribacter desulfuricans (strain DSM 14783 / JCM 11476 / NBRC 101012 / SSM1)</name>
    <dbReference type="NCBI Taxonomy" id="639282"/>
    <lineage>
        <taxon>Bacteria</taxon>
        <taxon>Pseudomonadati</taxon>
        <taxon>Deferribacterota</taxon>
        <taxon>Deferribacteres</taxon>
        <taxon>Deferribacterales</taxon>
        <taxon>Deferribacteraceae</taxon>
        <taxon>Deferribacter</taxon>
    </lineage>
</organism>
<keyword evidence="5" id="KW-0472">Membrane</keyword>
<dbReference type="GO" id="GO:0005886">
    <property type="term" value="C:plasma membrane"/>
    <property type="evidence" value="ECO:0007669"/>
    <property type="project" value="UniProtKB-SubCell"/>
</dbReference>
<dbReference type="AlphaFoldDB" id="D3PAM6"/>
<dbReference type="OrthoDB" id="9803456at2"/>
<dbReference type="RefSeq" id="WP_013006897.1">
    <property type="nucleotide sequence ID" value="NC_013939.1"/>
</dbReference>
<evidence type="ECO:0000256" key="5">
    <source>
        <dbReference type="ARBA" id="ARBA00023136"/>
    </source>
</evidence>
<evidence type="ECO:0000256" key="3">
    <source>
        <dbReference type="ARBA" id="ARBA00022519"/>
    </source>
</evidence>
<evidence type="ECO:0000313" key="7">
    <source>
        <dbReference type="EMBL" id="BAI79649.1"/>
    </source>
</evidence>
<proteinExistence type="predicted"/>
<dbReference type="PANTHER" id="PTHR30606">
    <property type="entry name" value="LIPID A BIOSYNTHESIS LAUROYL ACYLTRANSFERASE"/>
    <property type="match status" value="1"/>
</dbReference>
<keyword evidence="3" id="KW-0997">Cell inner membrane</keyword>
<dbReference type="KEGG" id="ddf:DEFDS_0137"/>
<evidence type="ECO:0000256" key="1">
    <source>
        <dbReference type="ARBA" id="ARBA00004533"/>
    </source>
</evidence>